<keyword evidence="9" id="KW-1185">Reference proteome</keyword>
<feature type="transmembrane region" description="Helical" evidence="6">
    <location>
        <begin position="207"/>
        <end position="226"/>
    </location>
</feature>
<dbReference type="EMBL" id="JAMQOL010000024">
    <property type="protein sequence ID" value="MCM4079737.1"/>
    <property type="molecule type" value="Genomic_DNA"/>
</dbReference>
<feature type="transmembrane region" description="Helical" evidence="6">
    <location>
        <begin position="262"/>
        <end position="279"/>
    </location>
</feature>
<feature type="domain" description="EamA" evidence="7">
    <location>
        <begin position="146"/>
        <end position="279"/>
    </location>
</feature>
<feature type="transmembrane region" description="Helical" evidence="6">
    <location>
        <begin position="7"/>
        <end position="27"/>
    </location>
</feature>
<evidence type="ECO:0000256" key="4">
    <source>
        <dbReference type="ARBA" id="ARBA00022989"/>
    </source>
</evidence>
<proteinExistence type="inferred from homology"/>
<feature type="transmembrane region" description="Helical" evidence="6">
    <location>
        <begin position="33"/>
        <end position="52"/>
    </location>
</feature>
<dbReference type="RefSeq" id="WP_251799583.1">
    <property type="nucleotide sequence ID" value="NZ_JAMQOL010000024.1"/>
</dbReference>
<keyword evidence="3 6" id="KW-0812">Transmembrane</keyword>
<dbReference type="SUPFAM" id="SSF103481">
    <property type="entry name" value="Multidrug resistance efflux transporter EmrE"/>
    <property type="match status" value="2"/>
</dbReference>
<dbReference type="Pfam" id="PF00892">
    <property type="entry name" value="EamA"/>
    <property type="match status" value="2"/>
</dbReference>
<evidence type="ECO:0000259" key="7">
    <source>
        <dbReference type="Pfam" id="PF00892"/>
    </source>
</evidence>
<organism evidence="8 9">
    <name type="scientific">Paractinoplanes hotanensis</name>
    <dbReference type="NCBI Taxonomy" id="2906497"/>
    <lineage>
        <taxon>Bacteria</taxon>
        <taxon>Bacillati</taxon>
        <taxon>Actinomycetota</taxon>
        <taxon>Actinomycetes</taxon>
        <taxon>Micromonosporales</taxon>
        <taxon>Micromonosporaceae</taxon>
        <taxon>Paractinoplanes</taxon>
    </lineage>
</organism>
<evidence type="ECO:0000256" key="6">
    <source>
        <dbReference type="SAM" id="Phobius"/>
    </source>
</evidence>
<keyword evidence="4 6" id="KW-1133">Transmembrane helix</keyword>
<feature type="domain" description="EamA" evidence="7">
    <location>
        <begin position="6"/>
        <end position="134"/>
    </location>
</feature>
<gene>
    <name evidence="8" type="ORF">LXN57_19365</name>
</gene>
<sequence length="301" mass="31553">MNRRAWFLFLVVSVLWGIPYFLIKIAIEDLSPLLVVFGRVAIAALVLLPIAAARGSLAKLRGRMGPVVVLSFIHILGPFLLITYGETHISSSLTGLLIAVEPVAIALLMARSERLTPIRVAGLVLGFGGVALLVGLDLSGDRLGLLGAGMVLVAAILYAVATMLVQRRLSDVPTESLVGATTGITALALLPFTVFALPTEPVRTEAWASLAVLGVFCTALALLAFYQLIHQVGSTRAGLVTYVNPVVAVLLGVALLDEHFGLSTLAGFALVAAGCWLSTRPAPALPAPTQTLLATALAEHR</sequence>
<evidence type="ECO:0000256" key="2">
    <source>
        <dbReference type="ARBA" id="ARBA00007362"/>
    </source>
</evidence>
<evidence type="ECO:0000256" key="5">
    <source>
        <dbReference type="ARBA" id="ARBA00023136"/>
    </source>
</evidence>
<dbReference type="PANTHER" id="PTHR32322:SF9">
    <property type="entry name" value="AMINO-ACID METABOLITE EFFLUX PUMP-RELATED"/>
    <property type="match status" value="1"/>
</dbReference>
<feature type="transmembrane region" description="Helical" evidence="6">
    <location>
        <begin position="145"/>
        <end position="165"/>
    </location>
</feature>
<comment type="caution">
    <text evidence="8">The sequence shown here is derived from an EMBL/GenBank/DDBJ whole genome shotgun (WGS) entry which is preliminary data.</text>
</comment>
<dbReference type="PANTHER" id="PTHR32322">
    <property type="entry name" value="INNER MEMBRANE TRANSPORTER"/>
    <property type="match status" value="1"/>
</dbReference>
<dbReference type="Proteomes" id="UP001523216">
    <property type="component" value="Unassembled WGS sequence"/>
</dbReference>
<dbReference type="InterPro" id="IPR037185">
    <property type="entry name" value="EmrE-like"/>
</dbReference>
<dbReference type="InterPro" id="IPR000620">
    <property type="entry name" value="EamA_dom"/>
</dbReference>
<dbReference type="InterPro" id="IPR050638">
    <property type="entry name" value="AA-Vitamin_Transporters"/>
</dbReference>
<reference evidence="8 9" key="1">
    <citation type="submission" date="2022-06" db="EMBL/GenBank/DDBJ databases">
        <title>Actinoplanes abujensis sp. nov., isolated from Nigerian arid soil.</title>
        <authorList>
            <person name="Ding P."/>
        </authorList>
    </citation>
    <scope>NUCLEOTIDE SEQUENCE [LARGE SCALE GENOMIC DNA]</scope>
    <source>
        <strain evidence="9">TRM88002</strain>
    </source>
</reference>
<evidence type="ECO:0000256" key="3">
    <source>
        <dbReference type="ARBA" id="ARBA00022692"/>
    </source>
</evidence>
<accession>A0ABT0Y191</accession>
<comment type="subcellular location">
    <subcellularLocation>
        <location evidence="1">Membrane</location>
        <topology evidence="1">Multi-pass membrane protein</topology>
    </subcellularLocation>
</comment>
<feature type="transmembrane region" description="Helical" evidence="6">
    <location>
        <begin position="238"/>
        <end position="256"/>
    </location>
</feature>
<evidence type="ECO:0000313" key="9">
    <source>
        <dbReference type="Proteomes" id="UP001523216"/>
    </source>
</evidence>
<protein>
    <submittedName>
        <fullName evidence="8">DMT family transporter</fullName>
    </submittedName>
</protein>
<feature type="transmembrane region" description="Helical" evidence="6">
    <location>
        <begin position="64"/>
        <end position="83"/>
    </location>
</feature>
<feature type="transmembrane region" description="Helical" evidence="6">
    <location>
        <begin position="89"/>
        <end position="108"/>
    </location>
</feature>
<evidence type="ECO:0000256" key="1">
    <source>
        <dbReference type="ARBA" id="ARBA00004141"/>
    </source>
</evidence>
<feature type="transmembrane region" description="Helical" evidence="6">
    <location>
        <begin position="177"/>
        <end position="195"/>
    </location>
</feature>
<comment type="similarity">
    <text evidence="2">Belongs to the EamA transporter family.</text>
</comment>
<feature type="transmembrane region" description="Helical" evidence="6">
    <location>
        <begin position="120"/>
        <end position="139"/>
    </location>
</feature>
<evidence type="ECO:0000313" key="8">
    <source>
        <dbReference type="EMBL" id="MCM4079737.1"/>
    </source>
</evidence>
<name>A0ABT0Y191_9ACTN</name>
<keyword evidence="5 6" id="KW-0472">Membrane</keyword>